<evidence type="ECO:0000313" key="6">
    <source>
        <dbReference type="Proteomes" id="UP000708208"/>
    </source>
</evidence>
<dbReference type="InterPro" id="IPR001005">
    <property type="entry name" value="SANT/Myb"/>
</dbReference>
<dbReference type="PROSITE" id="PS00028">
    <property type="entry name" value="ZINC_FINGER_C2H2_1"/>
    <property type="match status" value="2"/>
</dbReference>
<feature type="region of interest" description="Disordered" evidence="2">
    <location>
        <begin position="96"/>
        <end position="124"/>
    </location>
</feature>
<feature type="compositionally biased region" description="Low complexity" evidence="2">
    <location>
        <begin position="96"/>
        <end position="115"/>
    </location>
</feature>
<feature type="domain" description="SANT" evidence="4">
    <location>
        <begin position="647"/>
        <end position="698"/>
    </location>
</feature>
<feature type="compositionally biased region" description="Low complexity" evidence="2">
    <location>
        <begin position="810"/>
        <end position="820"/>
    </location>
</feature>
<reference evidence="5" key="1">
    <citation type="submission" date="2021-06" db="EMBL/GenBank/DDBJ databases">
        <authorList>
            <person name="Hodson N. C."/>
            <person name="Mongue J. A."/>
            <person name="Jaron S. K."/>
        </authorList>
    </citation>
    <scope>NUCLEOTIDE SEQUENCE</scope>
</reference>
<keyword evidence="6" id="KW-1185">Reference proteome</keyword>
<feature type="compositionally biased region" description="Polar residues" evidence="2">
    <location>
        <begin position="258"/>
        <end position="275"/>
    </location>
</feature>
<dbReference type="GO" id="GO:0008270">
    <property type="term" value="F:zinc ion binding"/>
    <property type="evidence" value="ECO:0007669"/>
    <property type="project" value="UniProtKB-KW"/>
</dbReference>
<feature type="region of interest" description="Disordered" evidence="2">
    <location>
        <begin position="184"/>
        <end position="204"/>
    </location>
</feature>
<organism evidence="5 6">
    <name type="scientific">Allacma fusca</name>
    <dbReference type="NCBI Taxonomy" id="39272"/>
    <lineage>
        <taxon>Eukaryota</taxon>
        <taxon>Metazoa</taxon>
        <taxon>Ecdysozoa</taxon>
        <taxon>Arthropoda</taxon>
        <taxon>Hexapoda</taxon>
        <taxon>Collembola</taxon>
        <taxon>Symphypleona</taxon>
        <taxon>Sminthuridae</taxon>
        <taxon>Allacma</taxon>
    </lineage>
</organism>
<dbReference type="GO" id="GO:0000118">
    <property type="term" value="C:histone deacetylase complex"/>
    <property type="evidence" value="ECO:0007669"/>
    <property type="project" value="TreeGrafter"/>
</dbReference>
<dbReference type="OrthoDB" id="6740989at2759"/>
<feature type="compositionally biased region" description="Polar residues" evidence="2">
    <location>
        <begin position="192"/>
        <end position="204"/>
    </location>
</feature>
<evidence type="ECO:0000256" key="2">
    <source>
        <dbReference type="SAM" id="MobiDB-lite"/>
    </source>
</evidence>
<dbReference type="InterPro" id="IPR051066">
    <property type="entry name" value="Trans_reg/Corepressor"/>
</dbReference>
<feature type="region of interest" description="Disordered" evidence="2">
    <location>
        <begin position="797"/>
        <end position="821"/>
    </location>
</feature>
<keyword evidence="1" id="KW-0479">Metal-binding</keyword>
<evidence type="ECO:0000313" key="5">
    <source>
        <dbReference type="EMBL" id="CAG7831628.1"/>
    </source>
</evidence>
<dbReference type="InterPro" id="IPR017884">
    <property type="entry name" value="SANT_dom"/>
</dbReference>
<evidence type="ECO:0000259" key="3">
    <source>
        <dbReference type="PROSITE" id="PS50157"/>
    </source>
</evidence>
<dbReference type="PANTHER" id="PTHR16089">
    <property type="entry name" value="REST COREPRESSOR COREST PROTEIN-RELATED"/>
    <property type="match status" value="1"/>
</dbReference>
<evidence type="ECO:0000259" key="4">
    <source>
        <dbReference type="PROSITE" id="PS51293"/>
    </source>
</evidence>
<dbReference type="Proteomes" id="UP000708208">
    <property type="component" value="Unassembled WGS sequence"/>
</dbReference>
<dbReference type="GO" id="GO:0006357">
    <property type="term" value="P:regulation of transcription by RNA polymerase II"/>
    <property type="evidence" value="ECO:0007669"/>
    <property type="project" value="TreeGrafter"/>
</dbReference>
<gene>
    <name evidence="5" type="ORF">AFUS01_LOCUS41362</name>
</gene>
<feature type="non-terminal residue" evidence="5">
    <location>
        <position position="1"/>
    </location>
</feature>
<keyword evidence="1" id="KW-0862">Zinc</keyword>
<dbReference type="Pfam" id="PF00249">
    <property type="entry name" value="Myb_DNA-binding"/>
    <property type="match status" value="1"/>
</dbReference>
<name>A0A8J2PIH9_9HEXA</name>
<proteinExistence type="predicted"/>
<keyword evidence="1" id="KW-0863">Zinc-finger</keyword>
<dbReference type="PROSITE" id="PS50157">
    <property type="entry name" value="ZINC_FINGER_C2H2_2"/>
    <property type="match status" value="2"/>
</dbReference>
<accession>A0A8J2PIH9</accession>
<evidence type="ECO:0000256" key="1">
    <source>
        <dbReference type="PROSITE-ProRule" id="PRU00042"/>
    </source>
</evidence>
<dbReference type="SMART" id="SM00355">
    <property type="entry name" value="ZnF_C2H2"/>
    <property type="match status" value="2"/>
</dbReference>
<dbReference type="PANTHER" id="PTHR16089:SF40">
    <property type="entry name" value="SUPPRESSOR OF ACTIVATED EGL-4 PROTEIN 1"/>
    <property type="match status" value="1"/>
</dbReference>
<dbReference type="AlphaFoldDB" id="A0A8J2PIH9"/>
<dbReference type="InterPro" id="IPR013087">
    <property type="entry name" value="Znf_C2H2_type"/>
</dbReference>
<dbReference type="GO" id="GO:0005667">
    <property type="term" value="C:transcription regulator complex"/>
    <property type="evidence" value="ECO:0007669"/>
    <property type="project" value="TreeGrafter"/>
</dbReference>
<dbReference type="Pfam" id="PF13912">
    <property type="entry name" value="zf-C2H2_6"/>
    <property type="match status" value="1"/>
</dbReference>
<feature type="domain" description="C2H2-type" evidence="3">
    <location>
        <begin position="154"/>
        <end position="181"/>
    </location>
</feature>
<comment type="caution">
    <text evidence="5">The sequence shown here is derived from an EMBL/GenBank/DDBJ whole genome shotgun (WGS) entry which is preliminary data.</text>
</comment>
<sequence length="863" mass="91708">MTQSKSSGTATGNILAGESTTGTLILGANGKCPSSPISSGVSSSSSSPGAVAAATTTMTVTTSPASAATTTPNLLKEQLELIHQIIQQAQEESNLSATANSATSTKSGSGKASKGTSKKLRAGATSAANSNNGIVIKIEPGDDASKLVIDDKPVECTICCRRFKNTPALNGHMRLHGGYFKKDAEGKKKDVVSTSKESSNTPLQTASVSVRALIEEKIIQKRNTIQTQGVEKSVGSGGNPPTSSSPENQTGPPLEASFYTSPTPQSPSVNSQDSPSFMYPTPPASLESHNALQSPLFPFPSIPAPQTTPASTVVFPYETKATSSIKTNTSNLSISNPIITNALSTSNMNPTNFIGASGFNQIITAALTSPLVSTEEGPDVNSMNGSLVRISTPSNNTSTVPGVASVILTAVAGDSILTTASTNHVAAATKSSTTTATPTTTLDDITNFTSAKARNLSGGSTSELTILTPSNSPSLGSASADDSLQSVKELKVNEPSRMDCSGDGIGPDIFLSPNSVPNSPCFKSPTKRKQLRNTFASNLRPQTNSPNNSHFTPYPILSPVRSAPGLYWTFSPKLSHVDDSKREVPKINIGSKFQAELPQCNNKKRKLEDCDIQSDEEYRLWRTEDAMVVLMNPCPSLPSNLRKYKYQEKDKWTKDEISIFQEALFRYGKDFTQVAQEIEGKSREECVIFYYLWKKVCSSEYERVRNVWKKRDAAFTLELLKNVPPPSSLHIPSRVSLVNSSNNHGFLDSLHLKSQVPNQITDVSTPSSDNSAGPTHLLSHEEYPCKVCGKVFNKVKSRSAHMKSHRPPESSEGSNSSVNSKKIKIGLPVSTKVVSVGKAAILTASPPPVVSPVADSVSSVSSS</sequence>
<dbReference type="SMART" id="SM00717">
    <property type="entry name" value="SANT"/>
    <property type="match status" value="1"/>
</dbReference>
<protein>
    <submittedName>
        <fullName evidence="5">Uncharacterized protein</fullName>
    </submittedName>
</protein>
<dbReference type="GO" id="GO:0003714">
    <property type="term" value="F:transcription corepressor activity"/>
    <property type="evidence" value="ECO:0007669"/>
    <property type="project" value="TreeGrafter"/>
</dbReference>
<feature type="region of interest" description="Disordered" evidence="2">
    <location>
        <begin position="25"/>
        <end position="49"/>
    </location>
</feature>
<feature type="compositionally biased region" description="Low complexity" evidence="2">
    <location>
        <begin position="34"/>
        <end position="49"/>
    </location>
</feature>
<dbReference type="EMBL" id="CAJVCH010561227">
    <property type="protein sequence ID" value="CAG7831628.1"/>
    <property type="molecule type" value="Genomic_DNA"/>
</dbReference>
<dbReference type="PROSITE" id="PS51293">
    <property type="entry name" value="SANT"/>
    <property type="match status" value="1"/>
</dbReference>
<feature type="region of interest" description="Disordered" evidence="2">
    <location>
        <begin position="224"/>
        <end position="281"/>
    </location>
</feature>
<feature type="domain" description="C2H2-type" evidence="3">
    <location>
        <begin position="783"/>
        <end position="810"/>
    </location>
</feature>